<organism evidence="4 5">
    <name type="scientific">Paractinoplanes toevensis</name>
    <dbReference type="NCBI Taxonomy" id="571911"/>
    <lineage>
        <taxon>Bacteria</taxon>
        <taxon>Bacillati</taxon>
        <taxon>Actinomycetota</taxon>
        <taxon>Actinomycetes</taxon>
        <taxon>Micromonosporales</taxon>
        <taxon>Micromonosporaceae</taxon>
        <taxon>Paractinoplanes</taxon>
    </lineage>
</organism>
<proteinExistence type="predicted"/>
<dbReference type="Proteomes" id="UP000677082">
    <property type="component" value="Unassembled WGS sequence"/>
</dbReference>
<feature type="region of interest" description="Disordered" evidence="1">
    <location>
        <begin position="101"/>
        <end position="122"/>
    </location>
</feature>
<feature type="transmembrane region" description="Helical" evidence="2">
    <location>
        <begin position="311"/>
        <end position="333"/>
    </location>
</feature>
<feature type="compositionally biased region" description="Basic and acidic residues" evidence="1">
    <location>
        <begin position="104"/>
        <end position="113"/>
    </location>
</feature>
<keyword evidence="2" id="KW-1133">Transmembrane helix</keyword>
<evidence type="ECO:0000313" key="5">
    <source>
        <dbReference type="Proteomes" id="UP000677082"/>
    </source>
</evidence>
<feature type="compositionally biased region" description="Low complexity" evidence="1">
    <location>
        <begin position="163"/>
        <end position="208"/>
    </location>
</feature>
<dbReference type="RefSeq" id="WP_213010913.1">
    <property type="nucleotide sequence ID" value="NZ_BOQN01000089.1"/>
</dbReference>
<feature type="chain" id="PRO_5036834504" description="LPXTG-motif cell wall anchor domain-containing protein" evidence="3">
    <location>
        <begin position="30"/>
        <end position="342"/>
    </location>
</feature>
<feature type="region of interest" description="Disordered" evidence="1">
    <location>
        <begin position="138"/>
        <end position="212"/>
    </location>
</feature>
<feature type="signal peptide" evidence="3">
    <location>
        <begin position="1"/>
        <end position="29"/>
    </location>
</feature>
<evidence type="ECO:0008006" key="6">
    <source>
        <dbReference type="Google" id="ProtNLM"/>
    </source>
</evidence>
<evidence type="ECO:0000256" key="2">
    <source>
        <dbReference type="SAM" id="Phobius"/>
    </source>
</evidence>
<keyword evidence="3" id="KW-0732">Signal</keyword>
<reference evidence="4 5" key="1">
    <citation type="submission" date="2021-03" db="EMBL/GenBank/DDBJ databases">
        <title>Whole genome shotgun sequence of Actinoplanes toevensis NBRC 105298.</title>
        <authorList>
            <person name="Komaki H."/>
            <person name="Tamura T."/>
        </authorList>
    </citation>
    <scope>NUCLEOTIDE SEQUENCE [LARGE SCALE GENOMIC DNA]</scope>
    <source>
        <strain evidence="4 5">NBRC 105298</strain>
    </source>
</reference>
<dbReference type="AlphaFoldDB" id="A0A919W3U0"/>
<comment type="caution">
    <text evidence="4">The sequence shown here is derived from an EMBL/GenBank/DDBJ whole genome shotgun (WGS) entry which is preliminary data.</text>
</comment>
<keyword evidence="5" id="KW-1185">Reference proteome</keyword>
<dbReference type="EMBL" id="BOQN01000089">
    <property type="protein sequence ID" value="GIM95177.1"/>
    <property type="molecule type" value="Genomic_DNA"/>
</dbReference>
<keyword evidence="2" id="KW-0812">Transmembrane</keyword>
<evidence type="ECO:0000313" key="4">
    <source>
        <dbReference type="EMBL" id="GIM95177.1"/>
    </source>
</evidence>
<name>A0A919W3U0_9ACTN</name>
<keyword evidence="2" id="KW-0472">Membrane</keyword>
<evidence type="ECO:0000256" key="3">
    <source>
        <dbReference type="SAM" id="SignalP"/>
    </source>
</evidence>
<sequence>MNLLKTKLQRTAAVLGGALLGLGGVVAIAAPASAHAPSVDGSTDCIRDKSWTVDWSVGNDYQLDAKVDLTKTKIEVKSGNGQWKKVDNGLTGALADAATVVKPNTDRKPDEQVHGATTVSTESVTEVRLSVVLIWTDGYTNDGHDRNGDPQTKTVHKPEKCPTDNPSTPENPTPSSSGPSSPATTTPSSPTPSETTPEIPIPTPSTTDEPVEPKEILEFNCDTLVIGLDNPVGGTTFTLKFKTSKGEERTTVIKPGEKKTETFSATEGFSLRVTVEVTIDGETYSDFTDINYEKPADCEGEGGGLPVTGAAAGGIAGGAAGLLAIGAVLFVMARRRKVRFTA</sequence>
<protein>
    <recommendedName>
        <fullName evidence="6">LPXTG-motif cell wall anchor domain-containing protein</fullName>
    </recommendedName>
</protein>
<accession>A0A919W3U0</accession>
<gene>
    <name evidence="4" type="ORF">Ato02nite_069700</name>
</gene>
<evidence type="ECO:0000256" key="1">
    <source>
        <dbReference type="SAM" id="MobiDB-lite"/>
    </source>
</evidence>